<organism evidence="2 3">
    <name type="scientific">Aureobasidium pullulans</name>
    <name type="common">Black yeast</name>
    <name type="synonym">Pullularia pullulans</name>
    <dbReference type="NCBI Taxonomy" id="5580"/>
    <lineage>
        <taxon>Eukaryota</taxon>
        <taxon>Fungi</taxon>
        <taxon>Dikarya</taxon>
        <taxon>Ascomycota</taxon>
        <taxon>Pezizomycotina</taxon>
        <taxon>Dothideomycetes</taxon>
        <taxon>Dothideomycetidae</taxon>
        <taxon>Dothideales</taxon>
        <taxon>Saccotheciaceae</taxon>
        <taxon>Aureobasidium</taxon>
    </lineage>
</organism>
<dbReference type="Pfam" id="PF04525">
    <property type="entry name" value="LOR"/>
    <property type="match status" value="1"/>
</dbReference>
<dbReference type="SUPFAM" id="SSF54518">
    <property type="entry name" value="Tubby C-terminal domain-like"/>
    <property type="match status" value="1"/>
</dbReference>
<name>A0A4T0C489_AURPU</name>
<comment type="caution">
    <text evidence="2">The sequence shown here is derived from an EMBL/GenBank/DDBJ whole genome shotgun (WGS) entry which is preliminary data.</text>
</comment>
<dbReference type="Proteomes" id="UP000308724">
    <property type="component" value="Unassembled WGS sequence"/>
</dbReference>
<dbReference type="InterPro" id="IPR025659">
    <property type="entry name" value="Tubby-like_C"/>
</dbReference>
<evidence type="ECO:0000256" key="1">
    <source>
        <dbReference type="ARBA" id="ARBA00005437"/>
    </source>
</evidence>
<dbReference type="Gene3D" id="2.40.160.200">
    <property type="entry name" value="LURP1-related"/>
    <property type="match status" value="1"/>
</dbReference>
<proteinExistence type="inferred from homology"/>
<sequence>MQSSNRAVAICPAYITPEPTMLIVKQHSQGSERDFTCFHANSSVLFEIIGDRKSSSRRRKLVDSAKDTPLFELRRRYQEQWCLKFPEDLSDQSHSPQFSVAMKWKGWSNFDITIDNMASSNVERVVLEVRARGVRHTTYDISLNGQKIVEARKTPGKEAPGETARIRNNPAWELDVDAGVDTSLASIIAIILTDLNPANIRTRSGHA</sequence>
<dbReference type="EMBL" id="QZBZ01000032">
    <property type="protein sequence ID" value="TIA40385.1"/>
    <property type="molecule type" value="Genomic_DNA"/>
</dbReference>
<accession>A0A4T0C489</accession>
<evidence type="ECO:0000313" key="3">
    <source>
        <dbReference type="Proteomes" id="UP000308724"/>
    </source>
</evidence>
<dbReference type="AlphaFoldDB" id="A0A4T0C489"/>
<dbReference type="InterPro" id="IPR007612">
    <property type="entry name" value="LOR"/>
</dbReference>
<evidence type="ECO:0000313" key="2">
    <source>
        <dbReference type="EMBL" id="TIA40385.1"/>
    </source>
</evidence>
<dbReference type="InterPro" id="IPR038595">
    <property type="entry name" value="LOR_sf"/>
</dbReference>
<protein>
    <submittedName>
        <fullName evidence="2">Uncharacterized protein</fullName>
    </submittedName>
</protein>
<reference evidence="2 3" key="1">
    <citation type="submission" date="2018-10" db="EMBL/GenBank/DDBJ databases">
        <title>Fifty Aureobasidium pullulans genomes reveal a recombining polyextremotolerant generalist.</title>
        <authorList>
            <person name="Gostincar C."/>
            <person name="Turk M."/>
            <person name="Zajc J."/>
            <person name="Gunde-Cimerman N."/>
        </authorList>
    </citation>
    <scope>NUCLEOTIDE SEQUENCE [LARGE SCALE GENOMIC DNA]</scope>
    <source>
        <strain evidence="2 3">EXF-1645</strain>
    </source>
</reference>
<comment type="similarity">
    <text evidence="1">Belongs to the LOR family.</text>
</comment>
<gene>
    <name evidence="2" type="ORF">D6C78_02592</name>
</gene>